<accession>A0A0F9MFR6</accession>
<organism evidence="2">
    <name type="scientific">marine sediment metagenome</name>
    <dbReference type="NCBI Taxonomy" id="412755"/>
    <lineage>
        <taxon>unclassified sequences</taxon>
        <taxon>metagenomes</taxon>
        <taxon>ecological metagenomes</taxon>
    </lineage>
</organism>
<dbReference type="EMBL" id="LAZR01004717">
    <property type="protein sequence ID" value="KKN06200.1"/>
    <property type="molecule type" value="Genomic_DNA"/>
</dbReference>
<dbReference type="AlphaFoldDB" id="A0A0F9MFR6"/>
<proteinExistence type="predicted"/>
<gene>
    <name evidence="2" type="ORF">LCGC14_1079650</name>
</gene>
<name>A0A0F9MFR6_9ZZZZ</name>
<reference evidence="2" key="1">
    <citation type="journal article" date="2015" name="Nature">
        <title>Complex archaea that bridge the gap between prokaryotes and eukaryotes.</title>
        <authorList>
            <person name="Spang A."/>
            <person name="Saw J.H."/>
            <person name="Jorgensen S.L."/>
            <person name="Zaremba-Niedzwiedzka K."/>
            <person name="Martijn J."/>
            <person name="Lind A.E."/>
            <person name="van Eijk R."/>
            <person name="Schleper C."/>
            <person name="Guy L."/>
            <person name="Ettema T.J."/>
        </authorList>
    </citation>
    <scope>NUCLEOTIDE SEQUENCE</scope>
</reference>
<sequence>MEQNPQPVLDDNRRVVPPEEGQELVSKDQELNRQTIEDIDPRLLQLLLTLDENEVIVPLRMKREDVNKVKAVKLSDEEVVKVSKFQVYLYDRGYLRDNTFASLFCYIYNVAYTRHKLLADEEVRKEGEA</sequence>
<feature type="region of interest" description="Disordered" evidence="1">
    <location>
        <begin position="1"/>
        <end position="26"/>
    </location>
</feature>
<evidence type="ECO:0000313" key="2">
    <source>
        <dbReference type="EMBL" id="KKN06200.1"/>
    </source>
</evidence>
<evidence type="ECO:0000256" key="1">
    <source>
        <dbReference type="SAM" id="MobiDB-lite"/>
    </source>
</evidence>
<protein>
    <submittedName>
        <fullName evidence="2">Uncharacterized protein</fullName>
    </submittedName>
</protein>
<comment type="caution">
    <text evidence="2">The sequence shown here is derived from an EMBL/GenBank/DDBJ whole genome shotgun (WGS) entry which is preliminary data.</text>
</comment>